<feature type="binding site" evidence="6">
    <location>
        <position position="335"/>
    </location>
    <ligand>
        <name>ATP</name>
        <dbReference type="ChEBI" id="CHEBI:30616"/>
    </ligand>
</feature>
<keyword evidence="2 12" id="KW-0436">Ligase</keyword>
<dbReference type="EMBL" id="DQWE01000214">
    <property type="protein sequence ID" value="HDI83033.1"/>
    <property type="molecule type" value="Genomic_DNA"/>
</dbReference>
<dbReference type="InterPro" id="IPR014746">
    <property type="entry name" value="Gln_synth/guanido_kin_cat_dom"/>
</dbReference>
<keyword evidence="3 6" id="KW-0547">Nucleotide-binding</keyword>
<evidence type="ECO:0000259" key="11">
    <source>
        <dbReference type="PROSITE" id="PS51987"/>
    </source>
</evidence>
<feature type="binding site" evidence="7">
    <location>
        <position position="340"/>
    </location>
    <ligand>
        <name>Mg(2+)</name>
        <dbReference type="ChEBI" id="CHEBI:18420"/>
        <label>1</label>
    </ligand>
</feature>
<feature type="binding site" evidence="5">
    <location>
        <position position="342"/>
    </location>
    <ligand>
        <name>L-glutamate</name>
        <dbReference type="ChEBI" id="CHEBI:29985"/>
    </ligand>
</feature>
<evidence type="ECO:0000256" key="1">
    <source>
        <dbReference type="ARBA" id="ARBA00009897"/>
    </source>
</evidence>
<feature type="binding site" evidence="7">
    <location>
        <position position="202"/>
    </location>
    <ligand>
        <name>Mg(2+)</name>
        <dbReference type="ChEBI" id="CHEBI:18420"/>
        <label>1</label>
    </ligand>
</feature>
<name>A0A7C0VB25_UNCW3</name>
<dbReference type="GO" id="GO:0004356">
    <property type="term" value="F:glutamine synthetase activity"/>
    <property type="evidence" value="ECO:0007669"/>
    <property type="project" value="UniProtKB-EC"/>
</dbReference>
<dbReference type="AlphaFoldDB" id="A0A7C0VB25"/>
<feature type="binding site" evidence="7">
    <location>
        <position position="251"/>
    </location>
    <ligand>
        <name>Mg(2+)</name>
        <dbReference type="ChEBI" id="CHEBI:18420"/>
        <label>1</label>
    </ligand>
</feature>
<dbReference type="Pfam" id="PF00120">
    <property type="entry name" value="Gln-synt_C"/>
    <property type="match status" value="1"/>
</dbReference>
<sequence>MNIKQFIKETEAEFIDVKYVDLHGFLRHVTFPVERFDSFAKKGFGIDGSSVPGFASVEYSDMRVIPDTSRFFIDPFSDVPVVVMFGDVYLAGEDKSFPHYPRYVLKKAVSVLREKGIGDELLVLPELEFYIFRNVYYQHDKFISYYEIETHEDFLAPEKSYHGDVPFDPYHEFRLFVATILKEIGISVKYAHHEGGKFSQHEIELDYSPAIEAADNILLSKLVINRSAVEFDLRTTFMPKPIPNEAGSGLHLHMMLVKNGGSVFYTSKKNEIISQTARWFIGGILKHAGALTAFTNPGTNSFKRLFTGFEAPKKITYSEANRSAAIRIPGYQKGKNVDIEYRPPDALMNPYLAVSAIIAAGIDGIVNRIDPGEPVKGNIDAIASIPELPSSLKEALESLNRDRGFLLSDGIFTEELIDRWIEIKNREYWEISTTPSVAEFEKYFGR</sequence>
<evidence type="ECO:0000256" key="8">
    <source>
        <dbReference type="PROSITE-ProRule" id="PRU01330"/>
    </source>
</evidence>
<dbReference type="Gene3D" id="3.30.590.10">
    <property type="entry name" value="Glutamine synthetase/guanido kinase, catalytic domain"/>
    <property type="match status" value="1"/>
</dbReference>
<evidence type="ECO:0000256" key="6">
    <source>
        <dbReference type="PIRSR" id="PIRSR604809-2"/>
    </source>
</evidence>
<evidence type="ECO:0000259" key="10">
    <source>
        <dbReference type="PROSITE" id="PS51986"/>
    </source>
</evidence>
<dbReference type="GO" id="GO:0006542">
    <property type="term" value="P:glutamine biosynthetic process"/>
    <property type="evidence" value="ECO:0007669"/>
    <property type="project" value="InterPro"/>
</dbReference>
<dbReference type="InterPro" id="IPR008146">
    <property type="entry name" value="Gln_synth_cat_dom"/>
</dbReference>
<gene>
    <name evidence="12" type="primary">glnA</name>
    <name evidence="12" type="ORF">ENF18_04495</name>
</gene>
<feature type="binding site" evidence="5">
    <location>
        <position position="304"/>
    </location>
    <ligand>
        <name>L-glutamate</name>
        <dbReference type="ChEBI" id="CHEBI:29985"/>
    </ligand>
</feature>
<evidence type="ECO:0000313" key="12">
    <source>
        <dbReference type="EMBL" id="HDI83033.1"/>
    </source>
</evidence>
<dbReference type="Pfam" id="PF03951">
    <property type="entry name" value="Gln-synt_N"/>
    <property type="match status" value="1"/>
</dbReference>
<evidence type="ECO:0000256" key="9">
    <source>
        <dbReference type="RuleBase" id="RU000384"/>
    </source>
</evidence>
<dbReference type="Proteomes" id="UP000885847">
    <property type="component" value="Unassembled WGS sequence"/>
</dbReference>
<evidence type="ECO:0000256" key="5">
    <source>
        <dbReference type="PIRSR" id="PIRSR604809-1"/>
    </source>
</evidence>
<dbReference type="GO" id="GO:0005737">
    <property type="term" value="C:cytoplasm"/>
    <property type="evidence" value="ECO:0007669"/>
    <property type="project" value="TreeGrafter"/>
</dbReference>
<feature type="binding site" evidence="5">
    <location>
        <position position="322"/>
    </location>
    <ligand>
        <name>L-glutamate</name>
        <dbReference type="ChEBI" id="CHEBI:29985"/>
    </ligand>
</feature>
<feature type="binding site" evidence="7">
    <location>
        <position position="128"/>
    </location>
    <ligand>
        <name>Mg(2+)</name>
        <dbReference type="ChEBI" id="CHEBI:18420"/>
        <label>1</label>
    </ligand>
</feature>
<feature type="domain" description="GS beta-grasp" evidence="10">
    <location>
        <begin position="10"/>
        <end position="95"/>
    </location>
</feature>
<dbReference type="GO" id="GO:0046872">
    <property type="term" value="F:metal ion binding"/>
    <property type="evidence" value="ECO:0007669"/>
    <property type="project" value="UniProtKB-KW"/>
</dbReference>
<feature type="binding site" evidence="6">
    <location>
        <position position="322"/>
    </location>
    <ligand>
        <name>ATP</name>
        <dbReference type="ChEBI" id="CHEBI:30616"/>
    </ligand>
</feature>
<comment type="similarity">
    <text evidence="1 8 9">Belongs to the glutamine synthetase family.</text>
</comment>
<reference evidence="12" key="1">
    <citation type="journal article" date="2020" name="mSystems">
        <title>Genome- and Community-Level Interaction Insights into Carbon Utilization and Element Cycling Functions of Hydrothermarchaeota in Hydrothermal Sediment.</title>
        <authorList>
            <person name="Zhou Z."/>
            <person name="Liu Y."/>
            <person name="Xu W."/>
            <person name="Pan J."/>
            <person name="Luo Z.H."/>
            <person name="Li M."/>
        </authorList>
    </citation>
    <scope>NUCLEOTIDE SEQUENCE [LARGE SCALE GENOMIC DNA]</scope>
    <source>
        <strain evidence="12">HyVt-102</strain>
    </source>
</reference>
<dbReference type="NCBIfam" id="TIGR00653">
    <property type="entry name" value="GlnA"/>
    <property type="match status" value="1"/>
</dbReference>
<dbReference type="EC" id="6.3.1.2" evidence="12"/>
<feature type="binding site" evidence="5">
    <location>
        <position position="310"/>
    </location>
    <ligand>
        <name>L-glutamate</name>
        <dbReference type="ChEBI" id="CHEBI:29985"/>
    </ligand>
</feature>
<dbReference type="InterPro" id="IPR004809">
    <property type="entry name" value="Gln_synth_I"/>
</dbReference>
<evidence type="ECO:0000256" key="7">
    <source>
        <dbReference type="PIRSR" id="PIRSR604809-3"/>
    </source>
</evidence>
<dbReference type="GO" id="GO:0005524">
    <property type="term" value="F:ATP binding"/>
    <property type="evidence" value="ECO:0007669"/>
    <property type="project" value="UniProtKB-KW"/>
</dbReference>
<dbReference type="InterPro" id="IPR036651">
    <property type="entry name" value="Gln_synt_N_sf"/>
</dbReference>
<dbReference type="SMART" id="SM01230">
    <property type="entry name" value="Gln-synt_C"/>
    <property type="match status" value="1"/>
</dbReference>
<dbReference type="SUPFAM" id="SSF54368">
    <property type="entry name" value="Glutamine synthetase, N-terminal domain"/>
    <property type="match status" value="1"/>
</dbReference>
<feature type="binding site" evidence="7">
    <location>
        <position position="194"/>
    </location>
    <ligand>
        <name>Mg(2+)</name>
        <dbReference type="ChEBI" id="CHEBI:18420"/>
        <label>1</label>
    </ligand>
</feature>
<dbReference type="PROSITE" id="PS51986">
    <property type="entry name" value="GS_BETA_GRASP"/>
    <property type="match status" value="1"/>
</dbReference>
<protein>
    <submittedName>
        <fullName evidence="12">Type I glutamate--ammonia ligase</fullName>
        <ecNumber evidence="12">6.3.1.2</ecNumber>
    </submittedName>
</protein>
<dbReference type="PANTHER" id="PTHR43407">
    <property type="entry name" value="GLUTAMINE SYNTHETASE"/>
    <property type="match status" value="1"/>
</dbReference>
<keyword evidence="4 6" id="KW-0067">ATP-binding</keyword>
<dbReference type="Gene3D" id="3.10.20.70">
    <property type="entry name" value="Glutamine synthetase, N-terminal domain"/>
    <property type="match status" value="1"/>
</dbReference>
<feature type="domain" description="GS catalytic" evidence="11">
    <location>
        <begin position="101"/>
        <end position="446"/>
    </location>
</feature>
<proteinExistence type="inferred from homology"/>
<accession>A0A7C0VB25</accession>
<evidence type="ECO:0000256" key="2">
    <source>
        <dbReference type="ARBA" id="ARBA00022598"/>
    </source>
</evidence>
<dbReference type="InterPro" id="IPR008147">
    <property type="entry name" value="Gln_synt_N"/>
</dbReference>
<dbReference type="SUPFAM" id="SSF55931">
    <property type="entry name" value="Glutamine synthetase/guanido kinase"/>
    <property type="match status" value="1"/>
</dbReference>
<evidence type="ECO:0000256" key="4">
    <source>
        <dbReference type="ARBA" id="ARBA00022840"/>
    </source>
</evidence>
<organism evidence="12">
    <name type="scientific">candidate division WOR-3 bacterium</name>
    <dbReference type="NCBI Taxonomy" id="2052148"/>
    <lineage>
        <taxon>Bacteria</taxon>
        <taxon>Bacteria division WOR-3</taxon>
    </lineage>
</organism>
<comment type="caution">
    <text evidence="12">The sequence shown here is derived from an EMBL/GenBank/DDBJ whole genome shotgun (WGS) entry which is preliminary data.</text>
</comment>
<keyword evidence="7" id="KW-0479">Metal-binding</keyword>
<dbReference type="PANTHER" id="PTHR43407:SF1">
    <property type="entry name" value="LENGSIN"/>
    <property type="match status" value="1"/>
</dbReference>
<dbReference type="GO" id="GO:0019740">
    <property type="term" value="P:nitrogen utilization"/>
    <property type="evidence" value="ECO:0007669"/>
    <property type="project" value="TreeGrafter"/>
</dbReference>
<evidence type="ECO:0000256" key="3">
    <source>
        <dbReference type="ARBA" id="ARBA00022741"/>
    </source>
</evidence>
<dbReference type="GO" id="GO:0016020">
    <property type="term" value="C:membrane"/>
    <property type="evidence" value="ECO:0007669"/>
    <property type="project" value="TreeGrafter"/>
</dbReference>
<feature type="binding site" evidence="7">
    <location>
        <position position="126"/>
    </location>
    <ligand>
        <name>Mg(2+)</name>
        <dbReference type="ChEBI" id="CHEBI:18420"/>
        <label>1</label>
    </ligand>
</feature>
<comment type="cofactor">
    <cofactor evidence="7">
        <name>Mg(2+)</name>
        <dbReference type="ChEBI" id="CHEBI:18420"/>
    </cofactor>
    <text evidence="7">Binds 2 Mg(2+) ions per subunit.</text>
</comment>
<keyword evidence="7" id="KW-0460">Magnesium</keyword>
<dbReference type="PROSITE" id="PS51987">
    <property type="entry name" value="GS_CATALYTIC"/>
    <property type="match status" value="1"/>
</dbReference>